<evidence type="ECO:0000259" key="2">
    <source>
        <dbReference type="Pfam" id="PF13542"/>
    </source>
</evidence>
<dbReference type="Proteomes" id="UP000008701">
    <property type="component" value="Chromosome"/>
</dbReference>
<accession>A1BCH5</accession>
<dbReference type="Pfam" id="PF13542">
    <property type="entry name" value="HTH_Tnp_ISL3"/>
    <property type="match status" value="1"/>
</dbReference>
<dbReference type="Pfam" id="PF14690">
    <property type="entry name" value="Zn_ribbon_ISL3"/>
    <property type="match status" value="1"/>
</dbReference>
<dbReference type="InterPro" id="IPR032877">
    <property type="entry name" value="Transposase_HTH"/>
</dbReference>
<feature type="domain" description="Transposase IS204/IS1001/IS1096/IS1165 DDE" evidence="1">
    <location>
        <begin position="161"/>
        <end position="398"/>
    </location>
</feature>
<proteinExistence type="predicted"/>
<dbReference type="RefSeq" id="WP_011743925.1">
    <property type="nucleotide sequence ID" value="NC_008639.1"/>
</dbReference>
<dbReference type="AlphaFoldDB" id="A1BCH5"/>
<evidence type="ECO:0000313" key="5">
    <source>
        <dbReference type="Proteomes" id="UP000008701"/>
    </source>
</evidence>
<dbReference type="Pfam" id="PF01610">
    <property type="entry name" value="DDE_Tnp_ISL3"/>
    <property type="match status" value="1"/>
</dbReference>
<dbReference type="EMBL" id="CP000492">
    <property type="protein sequence ID" value="ABL64082.1"/>
    <property type="molecule type" value="Genomic_DNA"/>
</dbReference>
<sequence length="411" mass="47665">MPPLPSLTSHYHQLLGLPPNWNVENVTLSITGKQIEIRLVYTDKQAECPECGQLCKIYDHTSEQQWRHLDTMQFETIIVARLPRCKCKEHGVKTVRVPWAARHSRFTLMFESFAIELLMHCSSIKAASSMLNLNWHAVDEIMRRAVKRGLNRRESEAIAYLGIDEKSFKAGQHYVTTLNDLDKGRVLEVVEHRTNEAAKALLESLNKKQQEQVKAVSADMWKPYANAVEELLPNADLVHDRFHISKYLSEAVDAVRRKESRELDQAGDKRLVGSKYVWLRNPENMREQQKVELSNLMACEFKTSQAWALKNMFRYFWQLGDTDGASFFFEYWSRRVDEVGLTPLIDVKELLQRHFDHILTYFKHAITNAVSEGLNSKIQIVKASARGFHRFESYRNRILFYCGKLNMAISS</sequence>
<dbReference type="PANTHER" id="PTHR33498">
    <property type="entry name" value="TRANSPOSASE FOR INSERTION SEQUENCE ELEMENT IS1557"/>
    <property type="match status" value="1"/>
</dbReference>
<evidence type="ECO:0000259" key="3">
    <source>
        <dbReference type="Pfam" id="PF14690"/>
    </source>
</evidence>
<organism evidence="4 5">
    <name type="scientific">Chlorobium phaeobacteroides (strain DSM 266 / SMG 266 / 2430)</name>
    <dbReference type="NCBI Taxonomy" id="290317"/>
    <lineage>
        <taxon>Bacteria</taxon>
        <taxon>Pseudomonadati</taxon>
        <taxon>Chlorobiota</taxon>
        <taxon>Chlorobiia</taxon>
        <taxon>Chlorobiales</taxon>
        <taxon>Chlorobiaceae</taxon>
        <taxon>Chlorobium/Pelodictyon group</taxon>
        <taxon>Chlorobium</taxon>
    </lineage>
</organism>
<dbReference type="InterPro" id="IPR002560">
    <property type="entry name" value="Transposase_DDE"/>
</dbReference>
<evidence type="ECO:0000259" key="1">
    <source>
        <dbReference type="Pfam" id="PF01610"/>
    </source>
</evidence>
<gene>
    <name evidence="4" type="ordered locus">Cpha266_0006</name>
</gene>
<keyword evidence="5" id="KW-1185">Reference proteome</keyword>
<dbReference type="HOGENOM" id="CLU_041900_0_1_10"/>
<dbReference type="eggNOG" id="COG3464">
    <property type="taxonomic scope" value="Bacteria"/>
</dbReference>
<protein>
    <submittedName>
        <fullName evidence="4">Transposase, IS204/IS1001/IS1096/IS1165 family protein</fullName>
    </submittedName>
</protein>
<feature type="domain" description="Transposase IS204/IS1001/IS1096/IS1165 zinc-finger" evidence="3">
    <location>
        <begin position="45"/>
        <end position="90"/>
    </location>
</feature>
<evidence type="ECO:0000313" key="4">
    <source>
        <dbReference type="EMBL" id="ABL64082.1"/>
    </source>
</evidence>
<dbReference type="NCBIfam" id="NF033550">
    <property type="entry name" value="transpos_ISL3"/>
    <property type="match status" value="1"/>
</dbReference>
<reference evidence="4 5" key="1">
    <citation type="submission" date="2006-12" db="EMBL/GenBank/DDBJ databases">
        <title>Complete sequence of Chlorobium phaeobacteroides DSM 266.</title>
        <authorList>
            <consortium name="US DOE Joint Genome Institute"/>
            <person name="Copeland A."/>
            <person name="Lucas S."/>
            <person name="Lapidus A."/>
            <person name="Barry K."/>
            <person name="Detter J.C."/>
            <person name="Glavina del Rio T."/>
            <person name="Hammon N."/>
            <person name="Israni S."/>
            <person name="Pitluck S."/>
            <person name="Goltsman E."/>
            <person name="Schmutz J."/>
            <person name="Larimer F."/>
            <person name="Land M."/>
            <person name="Hauser L."/>
            <person name="Mikhailova N."/>
            <person name="Li T."/>
            <person name="Overmann J."/>
            <person name="Bryant D.A."/>
            <person name="Richardson P."/>
        </authorList>
    </citation>
    <scope>NUCLEOTIDE SEQUENCE [LARGE SCALE GENOMIC DNA]</scope>
    <source>
        <strain evidence="4 5">DSM 266</strain>
    </source>
</reference>
<name>A1BCH5_CHLPD</name>
<dbReference type="InterPro" id="IPR029261">
    <property type="entry name" value="Transposase_Znf"/>
</dbReference>
<dbReference type="InterPro" id="IPR047951">
    <property type="entry name" value="Transpos_ISL3"/>
</dbReference>
<dbReference type="PANTHER" id="PTHR33498:SF1">
    <property type="entry name" value="TRANSPOSASE FOR INSERTION SEQUENCE ELEMENT IS1557"/>
    <property type="match status" value="1"/>
</dbReference>
<dbReference type="KEGG" id="cph:Cpha266_0006"/>
<feature type="domain" description="Transposase IS204/IS1001/IS1096/IS1165 helix-turn-helix" evidence="2">
    <location>
        <begin position="95"/>
        <end position="146"/>
    </location>
</feature>